<keyword evidence="5" id="KW-1185">Reference proteome</keyword>
<dbReference type="InterPro" id="IPR010426">
    <property type="entry name" value="MTTB_MeTrfase"/>
</dbReference>
<dbReference type="EC" id="2.1.1.-" evidence="4"/>
<dbReference type="STRING" id="1246637.MTBBW1_20008"/>
<name>A0A1W1HBD1_9BACT</name>
<dbReference type="Proteomes" id="UP000191931">
    <property type="component" value="Unassembled WGS sequence"/>
</dbReference>
<protein>
    <submittedName>
        <fullName evidence="4">MttB8</fullName>
        <ecNumber evidence="4">2.1.1.-</ecNumber>
    </submittedName>
</protein>
<dbReference type="OrthoDB" id="9815793at2"/>
<dbReference type="AlphaFoldDB" id="A0A1W1HBD1"/>
<dbReference type="Pfam" id="PF06253">
    <property type="entry name" value="MTTB"/>
    <property type="match status" value="1"/>
</dbReference>
<dbReference type="InterPro" id="IPR038601">
    <property type="entry name" value="MttB-like_sf"/>
</dbReference>
<keyword evidence="2 4" id="KW-0489">Methyltransferase</keyword>
<accession>A0A1W1HBD1</accession>
<dbReference type="GO" id="GO:0008168">
    <property type="term" value="F:methyltransferase activity"/>
    <property type="evidence" value="ECO:0007669"/>
    <property type="project" value="UniProtKB-KW"/>
</dbReference>
<evidence type="ECO:0000256" key="1">
    <source>
        <dbReference type="ARBA" id="ARBA00007137"/>
    </source>
</evidence>
<gene>
    <name evidence="4" type="primary">mttB</name>
    <name evidence="4" type="ORF">MTBBW1_20008</name>
</gene>
<evidence type="ECO:0000313" key="4">
    <source>
        <dbReference type="EMBL" id="SLM29811.1"/>
    </source>
</evidence>
<proteinExistence type="inferred from homology"/>
<comment type="similarity">
    <text evidence="1">Belongs to the trimethylamine methyltransferase family.</text>
</comment>
<reference evidence="4 5" key="1">
    <citation type="submission" date="2017-03" db="EMBL/GenBank/DDBJ databases">
        <authorList>
            <person name="Afonso C.L."/>
            <person name="Miller P.J."/>
            <person name="Scott M.A."/>
            <person name="Spackman E."/>
            <person name="Goraichik I."/>
            <person name="Dimitrov K.M."/>
            <person name="Suarez D.L."/>
            <person name="Swayne D.E."/>
        </authorList>
    </citation>
    <scope>NUCLEOTIDE SEQUENCE [LARGE SCALE GENOMIC DNA]</scope>
    <source>
        <strain evidence="4">PRJEB14757</strain>
    </source>
</reference>
<evidence type="ECO:0000256" key="2">
    <source>
        <dbReference type="ARBA" id="ARBA00022603"/>
    </source>
</evidence>
<evidence type="ECO:0000313" key="5">
    <source>
        <dbReference type="Proteomes" id="UP000191931"/>
    </source>
</evidence>
<dbReference type="GO" id="GO:0032259">
    <property type="term" value="P:methylation"/>
    <property type="evidence" value="ECO:0007669"/>
    <property type="project" value="UniProtKB-KW"/>
</dbReference>
<keyword evidence="3 4" id="KW-0808">Transferase</keyword>
<evidence type="ECO:0000256" key="3">
    <source>
        <dbReference type="ARBA" id="ARBA00022679"/>
    </source>
</evidence>
<dbReference type="Gene3D" id="3.20.20.480">
    <property type="entry name" value="Trimethylamine methyltransferase-like"/>
    <property type="match status" value="1"/>
</dbReference>
<dbReference type="RefSeq" id="WP_080797659.1">
    <property type="nucleotide sequence ID" value="NZ_LT828540.1"/>
</dbReference>
<sequence length="484" mass="54187">MYNLSNFEIGFEPKLTFLSDGDKEKLYTSALKIIEETGMLVLHEDAVKLLKAAGSKVEDRSEGAWVKIPATLVEKARETVPNNIAMYDREGNHAMDLGGRRAYFGTGSDLMWSVDSRTMERHHTKLEDIKRAAKVCDALPNIDFIMSFAHPHDVTPSRSYLESFKAMSENCTKPIVNTAEGRRDLKAMWEISKALRGGEKELREKPYWIQYDEPISPLKHPFDSMDKLIFCAETGSPVIYSPAPIACSTAPMTVAGHTVQGLAESFFGMVVHQLAAPGAPFLMGVGAAVLDMATSQCSYNAPEYMMTYMAMVEMSKWLDIPNWGYGGTSDAQIPDMQASYEAGLEAFMSVFAGSNLNHDVGYLDFGLSGSLDMIVIVNEMIDQIRRMYKGIPVNDDTLALNVIPEGASQNQFLTHPHTFKHLRKVQWKPELFCRQSHDKWVAQGRTTLLDRARARLDEILKNHRPMPIASEKQKAIDKIVSQFD</sequence>
<dbReference type="EMBL" id="FWEV01000112">
    <property type="protein sequence ID" value="SLM29811.1"/>
    <property type="molecule type" value="Genomic_DNA"/>
</dbReference>
<dbReference type="GO" id="GO:0015948">
    <property type="term" value="P:methanogenesis"/>
    <property type="evidence" value="ECO:0007669"/>
    <property type="project" value="InterPro"/>
</dbReference>
<organism evidence="4 5">
    <name type="scientific">Desulfamplus magnetovallimortis</name>
    <dbReference type="NCBI Taxonomy" id="1246637"/>
    <lineage>
        <taxon>Bacteria</taxon>
        <taxon>Pseudomonadati</taxon>
        <taxon>Thermodesulfobacteriota</taxon>
        <taxon>Desulfobacteria</taxon>
        <taxon>Desulfobacterales</taxon>
        <taxon>Desulfobacteraceae</taxon>
        <taxon>Desulfamplus</taxon>
    </lineage>
</organism>